<proteinExistence type="predicted"/>
<protein>
    <submittedName>
        <fullName evidence="1">Uncharacterized protein</fullName>
    </submittedName>
</protein>
<gene>
    <name evidence="1" type="ORF">MRB53_029902</name>
</gene>
<evidence type="ECO:0000313" key="2">
    <source>
        <dbReference type="Proteomes" id="UP001234297"/>
    </source>
</evidence>
<sequence length="183" mass="20018">MASSKAMINSTLVLRLLTLLLLGASIVVLVTDKVTYSDGTKTTFKDAIAYRYVIATGIAGFVYTLFQIPFAIYHASTGKRLIRNNFLLEFDFYGDKIISLLLGTGVGAGFAVTFELKKQIPDFLTLLTLLGAQGMDEVKSKLDKFFDRANIAIGILFLAFLCMVILSILSSINKAHNSRGLFG</sequence>
<evidence type="ECO:0000313" key="1">
    <source>
        <dbReference type="EMBL" id="KAJ8621373.1"/>
    </source>
</evidence>
<keyword evidence="2" id="KW-1185">Reference proteome</keyword>
<comment type="caution">
    <text evidence="1">The sequence shown here is derived from an EMBL/GenBank/DDBJ whole genome shotgun (WGS) entry which is preliminary data.</text>
</comment>
<dbReference type="EMBL" id="CM056817">
    <property type="protein sequence ID" value="KAJ8621373.1"/>
    <property type="molecule type" value="Genomic_DNA"/>
</dbReference>
<organism evidence="1 2">
    <name type="scientific">Persea americana</name>
    <name type="common">Avocado</name>
    <dbReference type="NCBI Taxonomy" id="3435"/>
    <lineage>
        <taxon>Eukaryota</taxon>
        <taxon>Viridiplantae</taxon>
        <taxon>Streptophyta</taxon>
        <taxon>Embryophyta</taxon>
        <taxon>Tracheophyta</taxon>
        <taxon>Spermatophyta</taxon>
        <taxon>Magnoliopsida</taxon>
        <taxon>Magnoliidae</taxon>
        <taxon>Laurales</taxon>
        <taxon>Lauraceae</taxon>
        <taxon>Persea</taxon>
    </lineage>
</organism>
<reference evidence="1 2" key="1">
    <citation type="journal article" date="2022" name="Hortic Res">
        <title>A haplotype resolved chromosomal level avocado genome allows analysis of novel avocado genes.</title>
        <authorList>
            <person name="Nath O."/>
            <person name="Fletcher S.J."/>
            <person name="Hayward A."/>
            <person name="Shaw L.M."/>
            <person name="Masouleh A.K."/>
            <person name="Furtado A."/>
            <person name="Henry R.J."/>
            <person name="Mitter N."/>
        </authorList>
    </citation>
    <scope>NUCLEOTIDE SEQUENCE [LARGE SCALE GENOMIC DNA]</scope>
    <source>
        <strain evidence="2">cv. Hass</strain>
    </source>
</reference>
<dbReference type="Proteomes" id="UP001234297">
    <property type="component" value="Chromosome 9"/>
</dbReference>
<accession>A0ACC2KKC4</accession>
<name>A0ACC2KKC4_PERAE</name>